<dbReference type="GO" id="GO:0000184">
    <property type="term" value="P:nuclear-transcribed mRNA catabolic process, nonsense-mediated decay"/>
    <property type="evidence" value="ECO:0007669"/>
    <property type="project" value="TreeGrafter"/>
</dbReference>
<protein>
    <submittedName>
        <fullName evidence="4 5">Nonsense-mediated mRNA decay factor SMG7-like</fullName>
    </submittedName>
</protein>
<feature type="domain" description="DNA/RNA-binding" evidence="2">
    <location>
        <begin position="164"/>
        <end position="453"/>
    </location>
</feature>
<dbReference type="RefSeq" id="XP_018451395.2">
    <property type="nucleotide sequence ID" value="XM_018595893.2"/>
</dbReference>
<dbReference type="Gene3D" id="1.25.40.10">
    <property type="entry name" value="Tetratricopeptide repeat domain"/>
    <property type="match status" value="1"/>
</dbReference>
<dbReference type="PANTHER" id="PTHR15696:SF34">
    <property type="entry name" value="DNA_RNA-BINDING DOMAIN-CONTAINING PROTEIN"/>
    <property type="match status" value="1"/>
</dbReference>
<dbReference type="AlphaFoldDB" id="A0A9W3CTB7"/>
<dbReference type="RefSeq" id="XP_056854800.1">
    <property type="nucleotide sequence ID" value="XM_056998820.1"/>
</dbReference>
<dbReference type="Pfam" id="PF10373">
    <property type="entry name" value="EST1_DNA_bind"/>
    <property type="match status" value="1"/>
</dbReference>
<dbReference type="InterPro" id="IPR011990">
    <property type="entry name" value="TPR-like_helical_dom_sf"/>
</dbReference>
<feature type="region of interest" description="Disordered" evidence="1">
    <location>
        <begin position="1"/>
        <end position="22"/>
    </location>
</feature>
<dbReference type="Proteomes" id="UP000504610">
    <property type="component" value="Unplaced"/>
</dbReference>
<dbReference type="KEGG" id="rsz:130504227"/>
<feature type="region of interest" description="Disordered" evidence="1">
    <location>
        <begin position="606"/>
        <end position="644"/>
    </location>
</feature>
<evidence type="ECO:0000313" key="3">
    <source>
        <dbReference type="Proteomes" id="UP000504610"/>
    </source>
</evidence>
<accession>A0A9W3CTB7</accession>
<dbReference type="GO" id="GO:0042162">
    <property type="term" value="F:telomeric DNA binding"/>
    <property type="evidence" value="ECO:0007669"/>
    <property type="project" value="TreeGrafter"/>
</dbReference>
<dbReference type="SUPFAM" id="SSF48452">
    <property type="entry name" value="TPR-like"/>
    <property type="match status" value="1"/>
</dbReference>
<evidence type="ECO:0000256" key="1">
    <source>
        <dbReference type="SAM" id="MobiDB-lite"/>
    </source>
</evidence>
<dbReference type="GeneID" id="130504227"/>
<sequence length="824" mass="93436">MEASTGKSPKSNADSAHQKHNPNVLVEVNNIEKQLWTLIHSKGILHPDVSELYTKSSSTYEQIFKSNLKQEVLQEVEFCLWKLHYKHIDEFRRGVKTDDPAKRGTHTKAFKMFLLRAVDSYKNLISKVEKSGFLSHRFYICLGDLERYKEQYLKTHEHPNWSTAATYYLEAAKSWPDSGNPHNQLAVLATYVGDEFLALYHCVRSLAVKEPFPGASNNLLLLFEKNRSSQLQSLSTDAEFNFLNPSERNVIVKDSMAGTDLWPLVVRTISFFYLKSSFDDFGCTFASTMRELDETFAADDRSLEAMLESYQVMDSTRKGPYRILQLVAVFIFIFHSSAEFNESDKAKEEAKLTNLALTMVFIVMGRVVERCLKTSPPLGSCPLLPALLVFLDYLPFLLEKTEGECRFDEKSEIAVSYFFGKLVHLLNQLKVEGQNCSALWEDHELRSLAPLAPIHLLLDFSSHMDIRKGFDRGKEIRLQRILNSAIRFSSRRKKSTQKWLFLDKQGTWSYSNEEGSDRTCVAVGTVESESERSVPAEEEEVILLKPLVRCQSAPICSSSIAKKPLSYENKTLPDESLRRTSSLINHHSTEETNSERFSFAQGLKNTEEGTVSGRPPSLSGWVVDKNKENGGVSNPKGLSTIDETSPVTSFDSLSTSLYSPPTPSAPLLPEDASWFHNQAESFCGQTRYMEPPGFIKSYTNPPLVGMSSSEWLRRYRQSRNVGPAYSYHQAQGTDNLSNFLAHGSSKFSLLAKYGTPNDQSMITSENSLFHPQLYNETRGEKFCNGQESTRNAYGFSDDPGPFLRYLREKEWLNENGERLREGCK</sequence>
<gene>
    <name evidence="4 5" type="primary">LOC130504227</name>
</gene>
<dbReference type="KEGG" id="rsz:108822737"/>
<evidence type="ECO:0000313" key="4">
    <source>
        <dbReference type="RefSeq" id="XP_056854799.1"/>
    </source>
</evidence>
<feature type="compositionally biased region" description="Polar residues" evidence="1">
    <location>
        <begin position="1"/>
        <end position="15"/>
    </location>
</feature>
<dbReference type="PANTHER" id="PTHR15696">
    <property type="entry name" value="SMG-7 SUPPRESSOR WITH MORPHOLOGICAL EFFECT ON GENITALIA PROTEIN 7"/>
    <property type="match status" value="1"/>
</dbReference>
<evidence type="ECO:0000259" key="2">
    <source>
        <dbReference type="Pfam" id="PF10373"/>
    </source>
</evidence>
<dbReference type="GO" id="GO:0005697">
    <property type="term" value="C:telomerase holoenzyme complex"/>
    <property type="evidence" value="ECO:0007669"/>
    <property type="project" value="TreeGrafter"/>
</dbReference>
<dbReference type="InterPro" id="IPR045153">
    <property type="entry name" value="Est1/Ebs1-like"/>
</dbReference>
<dbReference type="InterPro" id="IPR018834">
    <property type="entry name" value="DNA/RNA-bd_Est1-type"/>
</dbReference>
<keyword evidence="3" id="KW-1185">Reference proteome</keyword>
<reference evidence="4 5" key="1">
    <citation type="submission" date="2025-04" db="UniProtKB">
        <authorList>
            <consortium name="RefSeq"/>
        </authorList>
    </citation>
    <scope>IDENTIFICATION</scope>
    <source>
        <tissue evidence="4 5">Leaf</tissue>
    </source>
</reference>
<evidence type="ECO:0000313" key="5">
    <source>
        <dbReference type="RefSeq" id="XP_056854800.1"/>
    </source>
</evidence>
<name>A0A9W3CTB7_RAPSA</name>
<dbReference type="GO" id="GO:0070034">
    <property type="term" value="F:telomerase RNA binding"/>
    <property type="evidence" value="ECO:0007669"/>
    <property type="project" value="TreeGrafter"/>
</dbReference>
<organism evidence="3 5">
    <name type="scientific">Raphanus sativus</name>
    <name type="common">Radish</name>
    <name type="synonym">Raphanus raphanistrum var. sativus</name>
    <dbReference type="NCBI Taxonomy" id="3726"/>
    <lineage>
        <taxon>Eukaryota</taxon>
        <taxon>Viridiplantae</taxon>
        <taxon>Streptophyta</taxon>
        <taxon>Embryophyta</taxon>
        <taxon>Tracheophyta</taxon>
        <taxon>Spermatophyta</taxon>
        <taxon>Magnoliopsida</taxon>
        <taxon>eudicotyledons</taxon>
        <taxon>Gunneridae</taxon>
        <taxon>Pentapetalae</taxon>
        <taxon>rosids</taxon>
        <taxon>malvids</taxon>
        <taxon>Brassicales</taxon>
        <taxon>Brassicaceae</taxon>
        <taxon>Brassiceae</taxon>
        <taxon>Raphanus</taxon>
    </lineage>
</organism>
<dbReference type="OrthoDB" id="69928at2759"/>
<dbReference type="RefSeq" id="XP_056854799.1">
    <property type="nucleotide sequence ID" value="XM_056998819.1"/>
</dbReference>
<proteinExistence type="predicted"/>